<dbReference type="Proteomes" id="UP001500984">
    <property type="component" value="Unassembled WGS sequence"/>
</dbReference>
<dbReference type="InterPro" id="IPR016161">
    <property type="entry name" value="Ald_DH/histidinol_DH"/>
</dbReference>
<dbReference type="PANTHER" id="PTHR43570:SF20">
    <property type="entry name" value="ALDEHYDE DEHYDROGENASE ALDX-RELATED"/>
    <property type="match status" value="1"/>
</dbReference>
<evidence type="ECO:0000256" key="1">
    <source>
        <dbReference type="ARBA" id="ARBA00009986"/>
    </source>
</evidence>
<evidence type="ECO:0000256" key="2">
    <source>
        <dbReference type="ARBA" id="ARBA00023002"/>
    </source>
</evidence>
<dbReference type="EMBL" id="BAAAPZ010000012">
    <property type="protein sequence ID" value="GAA2101921.1"/>
    <property type="molecule type" value="Genomic_DNA"/>
</dbReference>
<keyword evidence="3" id="KW-0520">NAD</keyword>
<evidence type="ECO:0000256" key="3">
    <source>
        <dbReference type="ARBA" id="ARBA00023027"/>
    </source>
</evidence>
<dbReference type="SUPFAM" id="SSF53720">
    <property type="entry name" value="ALDH-like"/>
    <property type="match status" value="1"/>
</dbReference>
<gene>
    <name evidence="6" type="ORF">GCM10009823_25020</name>
</gene>
<dbReference type="InterPro" id="IPR016162">
    <property type="entry name" value="Ald_DH_N"/>
</dbReference>
<evidence type="ECO:0000313" key="7">
    <source>
        <dbReference type="Proteomes" id="UP001500984"/>
    </source>
</evidence>
<dbReference type="Gene3D" id="3.40.605.10">
    <property type="entry name" value="Aldehyde Dehydrogenase, Chain A, domain 1"/>
    <property type="match status" value="1"/>
</dbReference>
<dbReference type="PIRSF" id="PIRSF036492">
    <property type="entry name" value="ALDH"/>
    <property type="match status" value="1"/>
</dbReference>
<organism evidence="6 7">
    <name type="scientific">Brevibacterium salitolerans</name>
    <dbReference type="NCBI Taxonomy" id="1403566"/>
    <lineage>
        <taxon>Bacteria</taxon>
        <taxon>Bacillati</taxon>
        <taxon>Actinomycetota</taxon>
        <taxon>Actinomycetes</taxon>
        <taxon>Micrococcales</taxon>
        <taxon>Brevibacteriaceae</taxon>
        <taxon>Brevibacterium</taxon>
    </lineage>
</organism>
<dbReference type="Pfam" id="PF00171">
    <property type="entry name" value="Aldedh"/>
    <property type="match status" value="1"/>
</dbReference>
<evidence type="ECO:0000256" key="4">
    <source>
        <dbReference type="PIRNR" id="PIRNR036492"/>
    </source>
</evidence>
<name>A0ABN2WZ36_9MICO</name>
<sequence length="451" mass="48951">MSAWDPNEIRRVHELQQRSKWRVGNTTAEQRVEKLGRLREVLLSRADDVDEALHRDLRRTKEKFADGFTGAGTELGGVLAEIDGIIAHLAEWMEPQAVPVSYPGTEAFVQYEARGQVLLYGPWNYPFLLTFQPLAAIIGAGNVAIVKPNELAPATSALAAEIIRAAFSEDEVAVFEGGVDLANALSELPVDHVFFTGSPAVGKVVMAAAAKHLASVTLELGGKCPAVIDGTTDLDAAAQALMIGKMSNAGQICLAPDHVYVKRALRDEFVDRFMGAVQDRVYNGDEINLDRFSRIVDERNFDRVAGYIDDAVERGAKLIGSGRRDRETLTVEPCVLLDVPEDAAVMQDEIFGPVLPVFAYDELGEVIDGIRSRTKPLTMHVFTADPEAEARVLAETSSGGVSINGWAGNYLEPNLPFGGANHSGIGAYHSIHGFRELSHARAVAKRPIVQD</sequence>
<reference evidence="6 7" key="1">
    <citation type="journal article" date="2019" name="Int. J. Syst. Evol. Microbiol.">
        <title>The Global Catalogue of Microorganisms (GCM) 10K type strain sequencing project: providing services to taxonomists for standard genome sequencing and annotation.</title>
        <authorList>
            <consortium name="The Broad Institute Genomics Platform"/>
            <consortium name="The Broad Institute Genome Sequencing Center for Infectious Disease"/>
            <person name="Wu L."/>
            <person name="Ma J."/>
        </authorList>
    </citation>
    <scope>NUCLEOTIDE SEQUENCE [LARGE SCALE GENOMIC DNA]</scope>
    <source>
        <strain evidence="6 7">JCM 15900</strain>
    </source>
</reference>
<evidence type="ECO:0000313" key="6">
    <source>
        <dbReference type="EMBL" id="GAA2101921.1"/>
    </source>
</evidence>
<accession>A0ABN2WZ36</accession>
<protein>
    <recommendedName>
        <fullName evidence="4">Aldehyde dehydrogenase</fullName>
    </recommendedName>
</protein>
<dbReference type="InterPro" id="IPR016163">
    <property type="entry name" value="Ald_DH_C"/>
</dbReference>
<dbReference type="PANTHER" id="PTHR43570">
    <property type="entry name" value="ALDEHYDE DEHYDROGENASE"/>
    <property type="match status" value="1"/>
</dbReference>
<dbReference type="RefSeq" id="WP_344337604.1">
    <property type="nucleotide sequence ID" value="NZ_BAAAPZ010000012.1"/>
</dbReference>
<dbReference type="InterPro" id="IPR012394">
    <property type="entry name" value="Aldehyde_DH_NAD(P)"/>
</dbReference>
<comment type="similarity">
    <text evidence="1 4">Belongs to the aldehyde dehydrogenase family.</text>
</comment>
<dbReference type="Gene3D" id="3.40.309.10">
    <property type="entry name" value="Aldehyde Dehydrogenase, Chain A, domain 2"/>
    <property type="match status" value="1"/>
</dbReference>
<keyword evidence="7" id="KW-1185">Reference proteome</keyword>
<comment type="caution">
    <text evidence="6">The sequence shown here is derived from an EMBL/GenBank/DDBJ whole genome shotgun (WGS) entry which is preliminary data.</text>
</comment>
<proteinExistence type="inferred from homology"/>
<keyword evidence="2 4" id="KW-0560">Oxidoreductase</keyword>
<dbReference type="InterPro" id="IPR015590">
    <property type="entry name" value="Aldehyde_DH_dom"/>
</dbReference>
<feature type="domain" description="Aldehyde dehydrogenase" evidence="5">
    <location>
        <begin position="20"/>
        <end position="442"/>
    </location>
</feature>
<evidence type="ECO:0000259" key="5">
    <source>
        <dbReference type="Pfam" id="PF00171"/>
    </source>
</evidence>